<name>A0A3S0RC06_9BACT</name>
<gene>
    <name evidence="1" type="ORF">EHV08_10505</name>
</gene>
<dbReference type="InterPro" id="IPR010994">
    <property type="entry name" value="RuvA_2-like"/>
</dbReference>
<proteinExistence type="predicted"/>
<protein>
    <submittedName>
        <fullName evidence="1">Helix-hairpin-helix domain-containing protein</fullName>
    </submittedName>
</protein>
<evidence type="ECO:0000313" key="2">
    <source>
        <dbReference type="Proteomes" id="UP000278983"/>
    </source>
</evidence>
<dbReference type="Proteomes" id="UP000278983">
    <property type="component" value="Unassembled WGS sequence"/>
</dbReference>
<dbReference type="AlphaFoldDB" id="A0A3S0RC06"/>
<dbReference type="OrthoDB" id="9766750at2"/>
<dbReference type="SUPFAM" id="SSF47781">
    <property type="entry name" value="RuvA domain 2-like"/>
    <property type="match status" value="1"/>
</dbReference>
<comment type="caution">
    <text evidence="1">The sequence shown here is derived from an EMBL/GenBank/DDBJ whole genome shotgun (WGS) entry which is preliminary data.</text>
</comment>
<evidence type="ECO:0000313" key="1">
    <source>
        <dbReference type="EMBL" id="RUL60403.1"/>
    </source>
</evidence>
<organism evidence="1 2">
    <name type="scientific">Prevotella koreensis</name>
    <dbReference type="NCBI Taxonomy" id="2490854"/>
    <lineage>
        <taxon>Bacteria</taxon>
        <taxon>Pseudomonadati</taxon>
        <taxon>Bacteroidota</taxon>
        <taxon>Bacteroidia</taxon>
        <taxon>Bacteroidales</taxon>
        <taxon>Prevotellaceae</taxon>
        <taxon>Prevotella</taxon>
    </lineage>
</organism>
<keyword evidence="2" id="KW-1185">Reference proteome</keyword>
<dbReference type="EMBL" id="RYYU01000001">
    <property type="protein sequence ID" value="RUL60403.1"/>
    <property type="molecule type" value="Genomic_DNA"/>
</dbReference>
<reference evidence="1 2" key="1">
    <citation type="submission" date="2018-12" db="EMBL/GenBank/DDBJ databases">
        <title>Genome sequencing of Prevotella sp. KCOM 3155 (= JS262).</title>
        <authorList>
            <person name="Kook J.-K."/>
            <person name="Park S.-N."/>
            <person name="Lim Y.K."/>
        </authorList>
    </citation>
    <scope>NUCLEOTIDE SEQUENCE [LARGE SCALE GENOMIC DNA]</scope>
    <source>
        <strain evidence="1 2">KCOM 3155</strain>
    </source>
</reference>
<sequence>MEDSEEASWQEIYDLLCELEQHPVDLNTATREDIETIPFLTERQVMDICEYLYKYAPMKTLGELAMIESLDYYRRELLRHFVVLGEVESAGFPKPGNIMKYGGHEVLATAKVPFYKRRGDDNGYLGSPYGHSIKYTFSYGQYVKAGLLGTQDAGEPFLAKGNSLGYDFYSYYIQLRKMGRLKSLVIGRYKARFGMGLVMNNDFMLGKSVSLQQLGSRAYNIRAHSSRMETGYLQGVAATVGLVKGLDATAFASFKYIDATLNKDSTIATIVGSGYHRTTKEMEKKNNSSVFTAGLNLSYHKAGWRIGATGIFSHLSRDIRPNVTSVFRRFYAAGNNFWNVSINYAYASHRWQLSGETATGDCGAMATINTASYRLTGDVDIVALQRFYSKKYYSLYSAGFSDGGKVQNESGVYMGVNWHPSANFRLNGYFDLAYFPWPKFQSSFASHSYDAFVQTSYIRGRWDFLARYRMKIKEKDNQKKTALTNRVEQRGRVAVGYDGGMWASKTQADVSHVSYKDNDFGWMLGETVTMKPLQWLSLVGNVAYFNTDGFDSRIYVYEKGPLYSFNFPSFYGEGIRYSLFVRADFSKNLMLIAKFATTNYFDRNTIGTGLRKINRSSMTDLDLQLRLKL</sequence>
<accession>A0A3S0RC06</accession>